<evidence type="ECO:0000313" key="7">
    <source>
        <dbReference type="Proteomes" id="UP000019384"/>
    </source>
</evidence>
<comment type="similarity">
    <text evidence="1">Belongs to the TFIIE alpha subunit family.</text>
</comment>
<dbReference type="GO" id="GO:0001113">
    <property type="term" value="P:transcription open complex formation at RNA polymerase II promoter"/>
    <property type="evidence" value="ECO:0007669"/>
    <property type="project" value="EnsemblFungi"/>
</dbReference>
<evidence type="ECO:0000256" key="3">
    <source>
        <dbReference type="ARBA" id="ARBA00023163"/>
    </source>
</evidence>
<dbReference type="GO" id="GO:0000993">
    <property type="term" value="F:RNA polymerase II complex binding"/>
    <property type="evidence" value="ECO:0007669"/>
    <property type="project" value="EnsemblFungi"/>
</dbReference>
<evidence type="ECO:0000256" key="2">
    <source>
        <dbReference type="ARBA" id="ARBA00023015"/>
    </source>
</evidence>
<evidence type="ECO:0000259" key="5">
    <source>
        <dbReference type="PROSITE" id="PS51344"/>
    </source>
</evidence>
<dbReference type="PANTHER" id="PTHR13097">
    <property type="entry name" value="TRANSCRIPTION INITIATION FACTOR IIE, ALPHA SUBUNIT"/>
    <property type="match status" value="1"/>
</dbReference>
<gene>
    <name evidence="6" type="ORF">KUCA_T00005882001</name>
</gene>
<dbReference type="AlphaFoldDB" id="W6MTS4"/>
<dbReference type="InterPro" id="IPR013083">
    <property type="entry name" value="Znf_RING/FYVE/PHD"/>
</dbReference>
<dbReference type="InterPro" id="IPR039997">
    <property type="entry name" value="TFE"/>
</dbReference>
<dbReference type="GO" id="GO:0001097">
    <property type="term" value="F:TFIIH-class transcription factor complex binding"/>
    <property type="evidence" value="ECO:0007669"/>
    <property type="project" value="EnsemblFungi"/>
</dbReference>
<evidence type="ECO:0000256" key="1">
    <source>
        <dbReference type="ARBA" id="ARBA00008947"/>
    </source>
</evidence>
<dbReference type="PROSITE" id="PS51344">
    <property type="entry name" value="HTH_TFE_IIE"/>
    <property type="match status" value="1"/>
</dbReference>
<dbReference type="RefSeq" id="XP_022461870.1">
    <property type="nucleotide sequence ID" value="XM_022603518.1"/>
</dbReference>
<reference evidence="6" key="2">
    <citation type="submission" date="2014-02" db="EMBL/GenBank/DDBJ databases">
        <title>Complete DNA sequence of /Kuraishia capsulata/ illustrates novel genomic features among budding yeasts (/Saccharomycotina/).</title>
        <authorList>
            <person name="Morales L."/>
            <person name="Noel B."/>
            <person name="Porcel B."/>
            <person name="Marcet-Houben M."/>
            <person name="Hullo M-F."/>
            <person name="Sacerdot C."/>
            <person name="Tekaia F."/>
            <person name="Leh-Louis V."/>
            <person name="Despons L."/>
            <person name="Khanna V."/>
            <person name="Aury J-M."/>
            <person name="Barbe V."/>
            <person name="Couloux A."/>
            <person name="Labadie K."/>
            <person name="Pelletier E."/>
            <person name="Souciet J-L."/>
            <person name="Boekhout T."/>
            <person name="Gabaldon T."/>
            <person name="Wincker P."/>
            <person name="Dujon B."/>
        </authorList>
    </citation>
    <scope>NUCLEOTIDE SEQUENCE</scope>
    <source>
        <strain evidence="6">CBS 1993</strain>
    </source>
</reference>
<dbReference type="InterPro" id="IPR017919">
    <property type="entry name" value="TFIIE/TFIIEa_HTH"/>
</dbReference>
<feature type="domain" description="HTH TFE/IIEalpha-type" evidence="5">
    <location>
        <begin position="6"/>
        <end position="96"/>
    </location>
</feature>
<feature type="compositionally biased region" description="Low complexity" evidence="4">
    <location>
        <begin position="315"/>
        <end position="326"/>
    </location>
</feature>
<feature type="region of interest" description="Disordered" evidence="4">
    <location>
        <begin position="347"/>
        <end position="414"/>
    </location>
</feature>
<protein>
    <recommendedName>
        <fullName evidence="5">HTH TFE/IIEalpha-type domain-containing protein</fullName>
    </recommendedName>
</protein>
<dbReference type="Pfam" id="PF02002">
    <property type="entry name" value="TFIIE_alpha"/>
    <property type="match status" value="1"/>
</dbReference>
<feature type="compositionally biased region" description="Acidic residues" evidence="4">
    <location>
        <begin position="293"/>
        <end position="306"/>
    </location>
</feature>
<feature type="region of interest" description="Disordered" evidence="4">
    <location>
        <begin position="293"/>
        <end position="335"/>
    </location>
</feature>
<keyword evidence="2" id="KW-0805">Transcription regulation</keyword>
<dbReference type="EMBL" id="HG793131">
    <property type="protein sequence ID" value="CDK29888.1"/>
    <property type="molecule type" value="Genomic_DNA"/>
</dbReference>
<dbReference type="InterPro" id="IPR002853">
    <property type="entry name" value="TFIIE_asu"/>
</dbReference>
<reference evidence="6" key="1">
    <citation type="submission" date="2013-12" db="EMBL/GenBank/DDBJ databases">
        <authorList>
            <person name="Genoscope - CEA"/>
        </authorList>
    </citation>
    <scope>NUCLEOTIDE SEQUENCE</scope>
    <source>
        <strain evidence="6">CBS 1993</strain>
    </source>
</reference>
<keyword evidence="3" id="KW-0804">Transcription</keyword>
<feature type="compositionally biased region" description="Acidic residues" evidence="4">
    <location>
        <begin position="353"/>
        <end position="385"/>
    </location>
</feature>
<evidence type="ECO:0000256" key="4">
    <source>
        <dbReference type="SAM" id="MobiDB-lite"/>
    </source>
</evidence>
<dbReference type="STRING" id="1382522.W6MTS4"/>
<feature type="compositionally biased region" description="Acidic residues" evidence="4">
    <location>
        <begin position="403"/>
        <end position="414"/>
    </location>
</feature>
<dbReference type="HOGENOM" id="CLU_035744_2_0_1"/>
<dbReference type="GeneID" id="34523258"/>
<organism evidence="6 7">
    <name type="scientific">Kuraishia capsulata CBS 1993</name>
    <dbReference type="NCBI Taxonomy" id="1382522"/>
    <lineage>
        <taxon>Eukaryota</taxon>
        <taxon>Fungi</taxon>
        <taxon>Dikarya</taxon>
        <taxon>Ascomycota</taxon>
        <taxon>Saccharomycotina</taxon>
        <taxon>Pichiomycetes</taxon>
        <taxon>Pichiales</taxon>
        <taxon>Pichiaceae</taxon>
        <taxon>Kuraishia</taxon>
    </lineage>
</organism>
<dbReference type="GO" id="GO:0097550">
    <property type="term" value="C:transcription preinitiation complex"/>
    <property type="evidence" value="ECO:0007669"/>
    <property type="project" value="EnsemblFungi"/>
</dbReference>
<dbReference type="Proteomes" id="UP000019384">
    <property type="component" value="Unassembled WGS sequence"/>
</dbReference>
<dbReference type="GO" id="GO:0005673">
    <property type="term" value="C:transcription factor TFIIE complex"/>
    <property type="evidence" value="ECO:0007669"/>
    <property type="project" value="EnsemblFungi"/>
</dbReference>
<evidence type="ECO:0000313" key="6">
    <source>
        <dbReference type="EMBL" id="CDK29888.1"/>
    </source>
</evidence>
<dbReference type="PANTHER" id="PTHR13097:SF7">
    <property type="entry name" value="GENERAL TRANSCRIPTION FACTOR IIE SUBUNIT 1"/>
    <property type="match status" value="1"/>
</dbReference>
<dbReference type="InterPro" id="IPR024550">
    <property type="entry name" value="TFIIEa/SarR/Rpc3_HTH_dom"/>
</dbReference>
<accession>W6MTS4</accession>
<dbReference type="Gene3D" id="3.30.40.10">
    <property type="entry name" value="Zinc/RING finger domain, C3HC4 (zinc finger)"/>
    <property type="match status" value="1"/>
</dbReference>
<sequence length="414" mass="46816">MEQEIVTGLIRFVSRAFYGKQYVLILDALLVHSVLSEDDLIFLLNIQRKNLRALCNKLVEDRFAVSHVQKEEGPQQRLITRTYFYIHHIEAIDAIKWKMHTIVKMLTDEMSHDSDPQGYICPTCRTKYSQLDAISMLSEDKMNFLCDLCGDILIEDDTGIQAKKRQEKLSKLMSQLDPVITYLKKIDDMYIEDNTFESSLTKAIPAQSTPLASYSVSTATSKRQLSQSLQNAARRSQATLHVRITANDENALKEQDDLEKKKAKLLQNAMPSWHSESTVGKESLGKLEEDAAETFEPEYAADEDEKDDIKEEDTSATTEATAITSTGGLEDTGAEDVLAAYYAQLAERQKKEDEDDEKEGFEDDEEFADDDFEDVDVMMEDEEPESSIPSSMAVEPATSAMIEVEEFDGESDEE</sequence>
<dbReference type="SUPFAM" id="SSF57783">
    <property type="entry name" value="Zinc beta-ribbon"/>
    <property type="match status" value="1"/>
</dbReference>
<name>W6MTS4_9ASCO</name>
<dbReference type="GO" id="GO:0003697">
    <property type="term" value="F:single-stranded DNA binding"/>
    <property type="evidence" value="ECO:0007669"/>
    <property type="project" value="EnsemblFungi"/>
</dbReference>
<keyword evidence="7" id="KW-1185">Reference proteome</keyword>
<dbReference type="OrthoDB" id="361102at2759"/>
<proteinExistence type="inferred from homology"/>
<dbReference type="SMART" id="SM00531">
    <property type="entry name" value="TFIIE"/>
    <property type="match status" value="1"/>
</dbReference>